<gene>
    <name evidence="8" type="ORF">DPPLL_28600</name>
</gene>
<dbReference type="InterPro" id="IPR037185">
    <property type="entry name" value="EmrE-like"/>
</dbReference>
<sequence length="152" mass="16985">MPYLLLTLSALFWSGNFVISRGMHAEIPPLGLSFWRWLVALLILCLFGAQHLIAQRHVARRHWRFIVVQGLLGVAGFNTLIYLAMQTTTAINAVLVNSCIPVLIAVCSWVMFREALSLRQGVGVLLSLGGVVLIMVKGSWEYLRAHWCPNVD</sequence>
<feature type="transmembrane region" description="Helical" evidence="6">
    <location>
        <begin position="91"/>
        <end position="112"/>
    </location>
</feature>
<feature type="transmembrane region" description="Helical" evidence="6">
    <location>
        <begin position="124"/>
        <end position="143"/>
    </location>
</feature>
<dbReference type="SUPFAM" id="SSF103481">
    <property type="entry name" value="Multidrug resistance efflux transporter EmrE"/>
    <property type="match status" value="1"/>
</dbReference>
<dbReference type="EMBL" id="AP025516">
    <property type="protein sequence ID" value="BDD88495.1"/>
    <property type="molecule type" value="Genomic_DNA"/>
</dbReference>
<evidence type="ECO:0000256" key="5">
    <source>
        <dbReference type="ARBA" id="ARBA00023136"/>
    </source>
</evidence>
<dbReference type="Proteomes" id="UP000830055">
    <property type="component" value="Chromosome"/>
</dbReference>
<feature type="transmembrane region" description="Helical" evidence="6">
    <location>
        <begin position="35"/>
        <end position="53"/>
    </location>
</feature>
<name>A0ABN6M870_9BACT</name>
<dbReference type="PANTHER" id="PTHR32322">
    <property type="entry name" value="INNER MEMBRANE TRANSPORTER"/>
    <property type="match status" value="1"/>
</dbReference>
<evidence type="ECO:0000256" key="2">
    <source>
        <dbReference type="ARBA" id="ARBA00007362"/>
    </source>
</evidence>
<evidence type="ECO:0000256" key="3">
    <source>
        <dbReference type="ARBA" id="ARBA00022692"/>
    </source>
</evidence>
<feature type="transmembrane region" description="Helical" evidence="6">
    <location>
        <begin position="65"/>
        <end position="85"/>
    </location>
</feature>
<evidence type="ECO:0000313" key="8">
    <source>
        <dbReference type="EMBL" id="BDD88495.1"/>
    </source>
</evidence>
<evidence type="ECO:0000259" key="7">
    <source>
        <dbReference type="Pfam" id="PF00892"/>
    </source>
</evidence>
<proteinExistence type="inferred from homology"/>
<dbReference type="RefSeq" id="WP_284151851.1">
    <property type="nucleotide sequence ID" value="NZ_AP025516.1"/>
</dbReference>
<comment type="similarity">
    <text evidence="2">Belongs to the EamA transporter family.</text>
</comment>
<accession>A0ABN6M870</accession>
<comment type="subcellular location">
    <subcellularLocation>
        <location evidence="1">Membrane</location>
        <topology evidence="1">Multi-pass membrane protein</topology>
    </subcellularLocation>
</comment>
<evidence type="ECO:0000313" key="9">
    <source>
        <dbReference type="Proteomes" id="UP000830055"/>
    </source>
</evidence>
<dbReference type="Pfam" id="PF00892">
    <property type="entry name" value="EamA"/>
    <property type="match status" value="1"/>
</dbReference>
<feature type="domain" description="EamA" evidence="7">
    <location>
        <begin position="3"/>
        <end position="135"/>
    </location>
</feature>
<keyword evidence="5 6" id="KW-0472">Membrane</keyword>
<evidence type="ECO:0000256" key="6">
    <source>
        <dbReference type="SAM" id="Phobius"/>
    </source>
</evidence>
<evidence type="ECO:0000256" key="4">
    <source>
        <dbReference type="ARBA" id="ARBA00022989"/>
    </source>
</evidence>
<dbReference type="InterPro" id="IPR000620">
    <property type="entry name" value="EamA_dom"/>
</dbReference>
<organism evidence="8 9">
    <name type="scientific">Desulfofustis limnaeus</name>
    <dbReference type="NCBI Taxonomy" id="2740163"/>
    <lineage>
        <taxon>Bacteria</taxon>
        <taxon>Pseudomonadati</taxon>
        <taxon>Thermodesulfobacteriota</taxon>
        <taxon>Desulfobulbia</taxon>
        <taxon>Desulfobulbales</taxon>
        <taxon>Desulfocapsaceae</taxon>
        <taxon>Desulfofustis</taxon>
    </lineage>
</organism>
<keyword evidence="3 6" id="KW-0812">Transmembrane</keyword>
<dbReference type="PANTHER" id="PTHR32322:SF2">
    <property type="entry name" value="EAMA DOMAIN-CONTAINING PROTEIN"/>
    <property type="match status" value="1"/>
</dbReference>
<dbReference type="InterPro" id="IPR050638">
    <property type="entry name" value="AA-Vitamin_Transporters"/>
</dbReference>
<reference evidence="8 9" key="1">
    <citation type="submission" date="2022-01" db="EMBL/GenBank/DDBJ databases">
        <title>Desulfofustis limnae sp. nov., a novel mesophilic sulfate-reducing bacterium isolated from marsh soil.</title>
        <authorList>
            <person name="Watanabe M."/>
            <person name="Takahashi A."/>
            <person name="Kojima H."/>
            <person name="Fukui M."/>
        </authorList>
    </citation>
    <scope>NUCLEOTIDE SEQUENCE [LARGE SCALE GENOMIC DNA]</scope>
    <source>
        <strain evidence="8 9">PPLL</strain>
    </source>
</reference>
<evidence type="ECO:0000256" key="1">
    <source>
        <dbReference type="ARBA" id="ARBA00004141"/>
    </source>
</evidence>
<keyword evidence="4 6" id="KW-1133">Transmembrane helix</keyword>
<dbReference type="Gene3D" id="1.10.3730.20">
    <property type="match status" value="1"/>
</dbReference>
<keyword evidence="9" id="KW-1185">Reference proteome</keyword>
<protein>
    <recommendedName>
        <fullName evidence="7">EamA domain-containing protein</fullName>
    </recommendedName>
</protein>